<feature type="binding site" evidence="13">
    <location>
        <position position="614"/>
    </location>
    <ligand>
        <name>substrate</name>
    </ligand>
</feature>
<dbReference type="InterPro" id="IPR013815">
    <property type="entry name" value="ATP_grasp_subdomain_1"/>
</dbReference>
<dbReference type="InterPro" id="IPR010121">
    <property type="entry name" value="Pyruvate_phosphate_dikinase"/>
</dbReference>
<dbReference type="Gene3D" id="3.20.20.60">
    <property type="entry name" value="Phosphoenolpyruvate-binding domains"/>
    <property type="match status" value="1"/>
</dbReference>
<organism evidence="18 19">
    <name type="scientific">Fretibacterium fastidiosum</name>
    <dbReference type="NCBI Taxonomy" id="651822"/>
    <lineage>
        <taxon>Bacteria</taxon>
        <taxon>Thermotogati</taxon>
        <taxon>Synergistota</taxon>
        <taxon>Synergistia</taxon>
        <taxon>Synergistales</taxon>
        <taxon>Aminobacteriaceae</taxon>
        <taxon>Fretibacterium</taxon>
    </lineage>
</organism>
<protein>
    <recommendedName>
        <fullName evidence="4 11">Pyruvate, phosphate dikinase</fullName>
        <ecNumber evidence="3 11">2.7.9.1</ecNumber>
    </recommendedName>
</protein>
<dbReference type="SUPFAM" id="SSF51621">
    <property type="entry name" value="Phosphoenolpyruvate/pyruvate domain"/>
    <property type="match status" value="1"/>
</dbReference>
<comment type="cofactor">
    <cofactor evidence="1 11 14">
        <name>Mg(2+)</name>
        <dbReference type="ChEBI" id="CHEBI:18420"/>
    </cofactor>
</comment>
<evidence type="ECO:0000256" key="9">
    <source>
        <dbReference type="ARBA" id="ARBA00022840"/>
    </source>
</evidence>
<dbReference type="InterPro" id="IPR002192">
    <property type="entry name" value="PPDK_AMP/ATP-bd"/>
</dbReference>
<keyword evidence="9" id="KW-0067">ATP-binding</keyword>
<dbReference type="KEGG" id="sbr:SY1_06350"/>
<dbReference type="EMBL" id="FP929056">
    <property type="protein sequence ID" value="CBL28008.1"/>
    <property type="molecule type" value="Genomic_DNA"/>
</dbReference>
<dbReference type="PANTHER" id="PTHR22931:SF9">
    <property type="entry name" value="PYRUVATE, PHOSPHATE DIKINASE 1, CHLOROPLASTIC"/>
    <property type="match status" value="1"/>
</dbReference>
<feature type="binding site" evidence="13">
    <location>
        <position position="750"/>
    </location>
    <ligand>
        <name>substrate</name>
    </ligand>
</feature>
<dbReference type="Gene3D" id="3.50.30.10">
    <property type="entry name" value="Phosphohistidine domain"/>
    <property type="match status" value="1"/>
</dbReference>
<feature type="binding site" evidence="13">
    <location>
        <position position="774"/>
    </location>
    <ligand>
        <name>substrate</name>
    </ligand>
</feature>
<keyword evidence="8" id="KW-0418">Kinase</keyword>
<name>A0AB94IW90_9BACT</name>
<reference evidence="19" key="1">
    <citation type="submission" date="2010-03" db="EMBL/GenBank/DDBJ databases">
        <title>The genome sequence of Synergistetes sp. SGP1.</title>
        <authorList>
            <consortium name="metaHIT consortium -- http://www.metahit.eu/"/>
            <person name="Pajon A."/>
            <person name="Turner K."/>
            <person name="Parkhill J."/>
            <person name="Wade W."/>
            <person name="Vartoukian S."/>
        </authorList>
    </citation>
    <scope>NUCLEOTIDE SEQUENCE [LARGE SCALE GENOMIC DNA]</scope>
    <source>
        <strain evidence="19">SGP1</strain>
    </source>
</reference>
<dbReference type="InterPro" id="IPR008279">
    <property type="entry name" value="PEP-util_enz_mobile_dom"/>
</dbReference>
<dbReference type="AlphaFoldDB" id="A0AB94IW90"/>
<dbReference type="InterPro" id="IPR018274">
    <property type="entry name" value="PEP_util_AS"/>
</dbReference>
<evidence type="ECO:0000256" key="10">
    <source>
        <dbReference type="ARBA" id="ARBA00022842"/>
    </source>
</evidence>
<evidence type="ECO:0000256" key="6">
    <source>
        <dbReference type="ARBA" id="ARBA00022723"/>
    </source>
</evidence>
<feature type="active site" description="Tele-phosphohistidine intermediate" evidence="12">
    <location>
        <position position="452"/>
    </location>
</feature>
<keyword evidence="6 14" id="KW-0479">Metal-binding</keyword>
<evidence type="ECO:0000256" key="8">
    <source>
        <dbReference type="ARBA" id="ARBA00022777"/>
    </source>
</evidence>
<dbReference type="PIRSF" id="PIRSF000853">
    <property type="entry name" value="PPDK"/>
    <property type="match status" value="1"/>
</dbReference>
<feature type="domain" description="PEP-utilising enzyme mobile" evidence="15">
    <location>
        <begin position="419"/>
        <end position="500"/>
    </location>
</feature>
<dbReference type="InterPro" id="IPR015813">
    <property type="entry name" value="Pyrv/PenolPyrv_kinase-like_dom"/>
</dbReference>
<comment type="similarity">
    <text evidence="2 11">Belongs to the PEP-utilizing enzyme family.</text>
</comment>
<evidence type="ECO:0000259" key="16">
    <source>
        <dbReference type="Pfam" id="PF01326"/>
    </source>
</evidence>
<keyword evidence="7" id="KW-0547">Nucleotide-binding</keyword>
<dbReference type="Gene3D" id="3.30.470.20">
    <property type="entry name" value="ATP-grasp fold, B domain"/>
    <property type="match status" value="1"/>
</dbReference>
<dbReference type="InterPro" id="IPR040442">
    <property type="entry name" value="Pyrv_kinase-like_dom_sf"/>
</dbReference>
<dbReference type="Proteomes" id="UP000008957">
    <property type="component" value="Chromosome"/>
</dbReference>
<dbReference type="Gene3D" id="3.30.1490.20">
    <property type="entry name" value="ATP-grasp fold, A domain"/>
    <property type="match status" value="1"/>
</dbReference>
<dbReference type="InterPro" id="IPR036637">
    <property type="entry name" value="Phosphohistidine_dom_sf"/>
</dbReference>
<evidence type="ECO:0000259" key="17">
    <source>
        <dbReference type="Pfam" id="PF02896"/>
    </source>
</evidence>
<dbReference type="NCBIfam" id="TIGR01828">
    <property type="entry name" value="pyru_phos_dikin"/>
    <property type="match status" value="1"/>
</dbReference>
<feature type="binding site" evidence="13">
    <location>
        <position position="773"/>
    </location>
    <ligand>
        <name>substrate</name>
    </ligand>
</feature>
<feature type="domain" description="Pyruvate phosphate dikinase AMP/ATP-binding" evidence="16">
    <location>
        <begin position="61"/>
        <end position="287"/>
    </location>
</feature>
<dbReference type="GO" id="GO:0005524">
    <property type="term" value="F:ATP binding"/>
    <property type="evidence" value="ECO:0007669"/>
    <property type="project" value="UniProtKB-UniRule"/>
</dbReference>
<evidence type="ECO:0000256" key="7">
    <source>
        <dbReference type="ARBA" id="ARBA00022741"/>
    </source>
</evidence>
<evidence type="ECO:0000313" key="18">
    <source>
        <dbReference type="EMBL" id="CBL28008.1"/>
    </source>
</evidence>
<evidence type="ECO:0000256" key="14">
    <source>
        <dbReference type="PIRSR" id="PIRSR000853-3"/>
    </source>
</evidence>
<evidence type="ECO:0000256" key="11">
    <source>
        <dbReference type="PIRNR" id="PIRNR000853"/>
    </source>
</evidence>
<evidence type="ECO:0000256" key="13">
    <source>
        <dbReference type="PIRSR" id="PIRSR000853-2"/>
    </source>
</evidence>
<reference evidence="18 19" key="2">
    <citation type="submission" date="2010-03" db="EMBL/GenBank/DDBJ databases">
        <authorList>
            <person name="Pajon A."/>
        </authorList>
    </citation>
    <scope>NUCLEOTIDE SEQUENCE [LARGE SCALE GENOMIC DNA]</scope>
    <source>
        <strain evidence="18 19">SGP1</strain>
    </source>
</reference>
<dbReference type="Gene3D" id="1.20.80.30">
    <property type="match status" value="1"/>
</dbReference>
<sequence length="881" mass="96434">MAEKFIYSLKEGKGDQKLLLGGKGANLCQMVQSGLPVPPGFILTTEVCRRYMQDPKIMDAIWDEVKRYVKELEKEAGKGFNDGKNPLLVSVRSGAPISMPGMMETILNLGLNDETVEGLASVSGNRRFAFDSYRRFIQMFGSVVDEVSSDRFEQALSACKKALGVAQDFEIPAEALEKLVAEFKAIYKAATGRDFPTDPWDQLRRAIEAVFRSWNIPRAVTYRKINKIADDLGTAVNVISMVFGNLGDDCGTGVCFTRNPSTGENKLYGEFLINAQGEDVVAGIRTPMPIGQLEGAMPDIYRELCRLTGQLEKSYRDMQDIEFTIERGKLFLLQTRTGKRTAAAAVKVAMDMVGEGLIDTKTAVARVSPEQVEQLLHRQVDKSAPQEVLAVGLPASPGAGVGILVFSADEAEAWAHQDKSVVLARPETCPDDIHGLFASAAVVTSRGGMTSHAAVVARGMGKPAVCGCEEVEIDLAAETLTSRGRTLKKGDTVTVDGSSGRVLLGEAPLIEATFSEDFKKLLGWADEAAEQEVWANADTPEDARRAREFGARGIGLCRTEHMFMATDRLPVMQRLVVADSLEERVEALNKLKVMQKDDFVGIFKAMEGYPVIVRLLDPPLHEFLPKEPALLEELGELEKKGRGTSPEAEKLRRTLNKAHQLHEANPMLGFRGCRLGMVYPEIYEMQINAIFEAVAELTKAGVKVRPEVMIPLVGTRAEMKFFREMADRIAGEVMKASGTDFTYLVGTMIEVPRAALVADQLAEYAQFFSFGTNDLTQTTFGYSRDDAEGKFLFQYIDKGVFKENPFSELDRDGVGALMRIAVEKGRSVAPKLSVGICGEHGGNPSSIAFCHSIHMSYVSCSPFRVPVARVAAAHAAMGTLK</sequence>
<proteinExistence type="inferred from homology"/>
<evidence type="ECO:0000256" key="3">
    <source>
        <dbReference type="ARBA" id="ARBA00011994"/>
    </source>
</evidence>
<keyword evidence="5 18" id="KW-0808">Transferase</keyword>
<dbReference type="EC" id="2.7.9.1" evidence="3 11"/>
<accession>A0AB94IW90</accession>
<evidence type="ECO:0000256" key="1">
    <source>
        <dbReference type="ARBA" id="ARBA00001946"/>
    </source>
</evidence>
<feature type="active site" description="Proton donor" evidence="12">
    <location>
        <position position="837"/>
    </location>
</feature>
<keyword evidence="19" id="KW-1185">Reference proteome</keyword>
<evidence type="ECO:0000256" key="12">
    <source>
        <dbReference type="PIRSR" id="PIRSR000853-1"/>
    </source>
</evidence>
<feature type="domain" description="Pyruvate phosphate dikinase AMP/ATP-binding" evidence="16">
    <location>
        <begin position="302"/>
        <end position="353"/>
    </location>
</feature>
<dbReference type="SUPFAM" id="SSF52009">
    <property type="entry name" value="Phosphohistidine domain"/>
    <property type="match status" value="1"/>
</dbReference>
<dbReference type="NCBIfam" id="NF004531">
    <property type="entry name" value="PRK05878.1"/>
    <property type="match status" value="1"/>
</dbReference>
<feature type="binding site" evidence="13">
    <location>
        <position position="771"/>
    </location>
    <ligand>
        <name>substrate</name>
    </ligand>
</feature>
<evidence type="ECO:0000256" key="4">
    <source>
        <dbReference type="ARBA" id="ARBA00020138"/>
    </source>
</evidence>
<dbReference type="Pfam" id="PF02896">
    <property type="entry name" value="PEP-utilizers_C"/>
    <property type="match status" value="1"/>
</dbReference>
<dbReference type="GO" id="GO:0050242">
    <property type="term" value="F:pyruvate, phosphate dikinase activity"/>
    <property type="evidence" value="ECO:0007669"/>
    <property type="project" value="UniProtKB-UniRule"/>
</dbReference>
<feature type="binding site" evidence="13">
    <location>
        <position position="772"/>
    </location>
    <ligand>
        <name>substrate</name>
    </ligand>
</feature>
<dbReference type="PROSITE" id="PS00370">
    <property type="entry name" value="PEP_ENZYMES_PHOS_SITE"/>
    <property type="match status" value="1"/>
</dbReference>
<dbReference type="GO" id="GO:0016301">
    <property type="term" value="F:kinase activity"/>
    <property type="evidence" value="ECO:0007669"/>
    <property type="project" value="UniProtKB-UniRule"/>
</dbReference>
<feature type="binding site" evidence="14">
    <location>
        <position position="774"/>
    </location>
    <ligand>
        <name>Mg(2+)</name>
        <dbReference type="ChEBI" id="CHEBI:18420"/>
    </ligand>
</feature>
<dbReference type="SUPFAM" id="SSF56059">
    <property type="entry name" value="Glutathione synthetase ATP-binding domain-like"/>
    <property type="match status" value="1"/>
</dbReference>
<evidence type="ECO:0000259" key="15">
    <source>
        <dbReference type="Pfam" id="PF00391"/>
    </source>
</evidence>
<dbReference type="InterPro" id="IPR023151">
    <property type="entry name" value="PEP_util_CS"/>
</dbReference>
<keyword evidence="10 14" id="KW-0460">Magnesium</keyword>
<dbReference type="Pfam" id="PF00391">
    <property type="entry name" value="PEP-utilizers"/>
    <property type="match status" value="1"/>
</dbReference>
<evidence type="ECO:0000313" key="19">
    <source>
        <dbReference type="Proteomes" id="UP000008957"/>
    </source>
</evidence>
<dbReference type="PROSITE" id="PS00742">
    <property type="entry name" value="PEP_ENZYMES_2"/>
    <property type="match status" value="1"/>
</dbReference>
<keyword evidence="18" id="KW-0670">Pyruvate</keyword>
<feature type="binding site" evidence="13">
    <location>
        <position position="558"/>
    </location>
    <ligand>
        <name>substrate</name>
    </ligand>
</feature>
<feature type="domain" description="PEP-utilising enzyme C-terminal" evidence="17">
    <location>
        <begin position="516"/>
        <end position="875"/>
    </location>
</feature>
<evidence type="ECO:0000256" key="2">
    <source>
        <dbReference type="ARBA" id="ARBA00007837"/>
    </source>
</evidence>
<feature type="binding site" evidence="14">
    <location>
        <position position="750"/>
    </location>
    <ligand>
        <name>Mg(2+)</name>
        <dbReference type="ChEBI" id="CHEBI:18420"/>
    </ligand>
</feature>
<dbReference type="GO" id="GO:0046872">
    <property type="term" value="F:metal ion binding"/>
    <property type="evidence" value="ECO:0007669"/>
    <property type="project" value="UniProtKB-UniRule"/>
</dbReference>
<dbReference type="InterPro" id="IPR000121">
    <property type="entry name" value="PEP_util_C"/>
</dbReference>
<evidence type="ECO:0000256" key="5">
    <source>
        <dbReference type="ARBA" id="ARBA00022679"/>
    </source>
</evidence>
<gene>
    <name evidence="18" type="ORF">SY1_06350</name>
</gene>
<dbReference type="RefSeq" id="WP_015556155.1">
    <property type="nucleotide sequence ID" value="NC_021038.1"/>
</dbReference>
<comment type="catalytic activity">
    <reaction evidence="11">
        <text>pyruvate + phosphate + ATP = phosphoenolpyruvate + AMP + diphosphate + H(+)</text>
        <dbReference type="Rhea" id="RHEA:10756"/>
        <dbReference type="ChEBI" id="CHEBI:15361"/>
        <dbReference type="ChEBI" id="CHEBI:15378"/>
        <dbReference type="ChEBI" id="CHEBI:30616"/>
        <dbReference type="ChEBI" id="CHEBI:33019"/>
        <dbReference type="ChEBI" id="CHEBI:43474"/>
        <dbReference type="ChEBI" id="CHEBI:58702"/>
        <dbReference type="ChEBI" id="CHEBI:456215"/>
        <dbReference type="EC" id="2.7.9.1"/>
    </reaction>
</comment>
<dbReference type="Gene3D" id="1.10.189.10">
    <property type="entry name" value="Pyruvate Phosphate Dikinase, domain 2"/>
    <property type="match status" value="1"/>
</dbReference>
<dbReference type="Pfam" id="PF01326">
    <property type="entry name" value="PPDK_N"/>
    <property type="match status" value="2"/>
</dbReference>
<dbReference type="PANTHER" id="PTHR22931">
    <property type="entry name" value="PHOSPHOENOLPYRUVATE DIKINASE-RELATED"/>
    <property type="match status" value="1"/>
</dbReference>